<dbReference type="Proteomes" id="UP000317366">
    <property type="component" value="Unassembled WGS sequence"/>
</dbReference>
<evidence type="ECO:0000313" key="4">
    <source>
        <dbReference type="Proteomes" id="UP000317366"/>
    </source>
</evidence>
<dbReference type="InterPro" id="IPR000160">
    <property type="entry name" value="GGDEF_dom"/>
</dbReference>
<organism evidence="2 5">
    <name type="scientific">Eiseniibacteriota bacterium</name>
    <dbReference type="NCBI Taxonomy" id="2212470"/>
    <lineage>
        <taxon>Bacteria</taxon>
        <taxon>Candidatus Eiseniibacteriota</taxon>
    </lineage>
</organism>
<gene>
    <name evidence="2" type="ORF">E6K74_11785</name>
    <name evidence="3" type="ORF">E6K77_00195</name>
</gene>
<evidence type="ECO:0000259" key="1">
    <source>
        <dbReference type="PROSITE" id="PS50887"/>
    </source>
</evidence>
<accession>A0A538SMI4</accession>
<dbReference type="InterPro" id="IPR003018">
    <property type="entry name" value="GAF"/>
</dbReference>
<dbReference type="GO" id="GO:0005886">
    <property type="term" value="C:plasma membrane"/>
    <property type="evidence" value="ECO:0007669"/>
    <property type="project" value="TreeGrafter"/>
</dbReference>
<feature type="domain" description="GGDEF" evidence="1">
    <location>
        <begin position="279"/>
        <end position="411"/>
    </location>
</feature>
<dbReference type="AlphaFoldDB" id="A0A538SMI4"/>
<dbReference type="PANTHER" id="PTHR45138:SF9">
    <property type="entry name" value="DIGUANYLATE CYCLASE DGCM-RELATED"/>
    <property type="match status" value="1"/>
</dbReference>
<dbReference type="Pfam" id="PF13185">
    <property type="entry name" value="GAF_2"/>
    <property type="match status" value="1"/>
</dbReference>
<dbReference type="Proteomes" id="UP000319829">
    <property type="component" value="Unassembled WGS sequence"/>
</dbReference>
<dbReference type="Gene3D" id="3.30.450.40">
    <property type="match status" value="1"/>
</dbReference>
<dbReference type="SMART" id="SM00065">
    <property type="entry name" value="GAF"/>
    <property type="match status" value="1"/>
</dbReference>
<proteinExistence type="predicted"/>
<reference evidence="4 5" key="1">
    <citation type="journal article" date="2019" name="Nat. Microbiol.">
        <title>Mediterranean grassland soil C-N compound turnover is dependent on rainfall and depth, and is mediated by genomically divergent microorganisms.</title>
        <authorList>
            <person name="Diamond S."/>
            <person name="Andeer P.F."/>
            <person name="Li Z."/>
            <person name="Crits-Christoph A."/>
            <person name="Burstein D."/>
            <person name="Anantharaman K."/>
            <person name="Lane K.R."/>
            <person name="Thomas B.C."/>
            <person name="Pan C."/>
            <person name="Northen T.R."/>
            <person name="Banfield J.F."/>
        </authorList>
    </citation>
    <scope>NUCLEOTIDE SEQUENCE [LARGE SCALE GENOMIC DNA]</scope>
    <source>
        <strain evidence="2">WS_4</strain>
        <strain evidence="3">WS_7</strain>
    </source>
</reference>
<dbReference type="Pfam" id="PF00990">
    <property type="entry name" value="GGDEF"/>
    <property type="match status" value="1"/>
</dbReference>
<dbReference type="EMBL" id="VBOU01000096">
    <property type="protein sequence ID" value="TMQ52581.1"/>
    <property type="molecule type" value="Genomic_DNA"/>
</dbReference>
<dbReference type="InterPro" id="IPR043128">
    <property type="entry name" value="Rev_trsase/Diguanyl_cyclase"/>
</dbReference>
<dbReference type="PANTHER" id="PTHR45138">
    <property type="entry name" value="REGULATORY COMPONENTS OF SENSORY TRANSDUCTION SYSTEM"/>
    <property type="match status" value="1"/>
</dbReference>
<sequence>MKQRNGAGSKRLVEATQRFIRSEQKLLEVLFARRILRKADCEHFAKDLDLSASKKRSSDVFGSAIAINKKLMAVLAGSKAGARAAKATAIDVLYEMSRVVQTVEDPSEALRQMLLRMREGIAFENATLFVTDRMTGKLEPVATVGEPIDLIGHVNFDRGRGFSSWVAQQRRPVLLNDLHREGGTHAPSVRSFLSVPIILQGESMGVINLSHSRPEAFDEESQKLLSLMGHQIAGVVNRVILRREMERLQTTDDLTSLYNKRHFDLSLGAEIEKARRYGHKLSVMVLDIDNFKALNERHGQPVGNEVLSDFGKLLKKFARTTDCVARTSGEEFMIMLPHTDAQEAKCAAVRLQTIVESHSFPRRKRLTVSVGIATFPVDANEQTELIVRADQALYQSRRGALKPVPAPAFDAEANAIN</sequence>
<dbReference type="SUPFAM" id="SSF55781">
    <property type="entry name" value="GAF domain-like"/>
    <property type="match status" value="1"/>
</dbReference>
<evidence type="ECO:0000313" key="5">
    <source>
        <dbReference type="Proteomes" id="UP000319829"/>
    </source>
</evidence>
<dbReference type="CDD" id="cd01949">
    <property type="entry name" value="GGDEF"/>
    <property type="match status" value="1"/>
</dbReference>
<dbReference type="InterPro" id="IPR029787">
    <property type="entry name" value="Nucleotide_cyclase"/>
</dbReference>
<dbReference type="NCBIfam" id="TIGR00254">
    <property type="entry name" value="GGDEF"/>
    <property type="match status" value="1"/>
</dbReference>
<dbReference type="InterPro" id="IPR050469">
    <property type="entry name" value="Diguanylate_Cyclase"/>
</dbReference>
<dbReference type="SMART" id="SM00267">
    <property type="entry name" value="GGDEF"/>
    <property type="match status" value="1"/>
</dbReference>
<dbReference type="GO" id="GO:0043709">
    <property type="term" value="P:cell adhesion involved in single-species biofilm formation"/>
    <property type="evidence" value="ECO:0007669"/>
    <property type="project" value="TreeGrafter"/>
</dbReference>
<dbReference type="GO" id="GO:0052621">
    <property type="term" value="F:diguanylate cyclase activity"/>
    <property type="evidence" value="ECO:0007669"/>
    <property type="project" value="TreeGrafter"/>
</dbReference>
<evidence type="ECO:0000313" key="3">
    <source>
        <dbReference type="EMBL" id="TMQ67176.1"/>
    </source>
</evidence>
<dbReference type="GO" id="GO:1902201">
    <property type="term" value="P:negative regulation of bacterial-type flagellum-dependent cell motility"/>
    <property type="evidence" value="ECO:0007669"/>
    <property type="project" value="TreeGrafter"/>
</dbReference>
<dbReference type="Gene3D" id="3.30.70.270">
    <property type="match status" value="1"/>
</dbReference>
<dbReference type="PROSITE" id="PS50887">
    <property type="entry name" value="GGDEF"/>
    <property type="match status" value="1"/>
</dbReference>
<dbReference type="FunFam" id="3.30.70.270:FF:000001">
    <property type="entry name" value="Diguanylate cyclase domain protein"/>
    <property type="match status" value="1"/>
</dbReference>
<evidence type="ECO:0000313" key="2">
    <source>
        <dbReference type="EMBL" id="TMQ52581.1"/>
    </source>
</evidence>
<protein>
    <submittedName>
        <fullName evidence="2">GGDEF domain-containing protein</fullName>
    </submittedName>
</protein>
<dbReference type="SUPFAM" id="SSF55073">
    <property type="entry name" value="Nucleotide cyclase"/>
    <property type="match status" value="1"/>
</dbReference>
<dbReference type="EMBL" id="VBOX01000001">
    <property type="protein sequence ID" value="TMQ67176.1"/>
    <property type="molecule type" value="Genomic_DNA"/>
</dbReference>
<name>A0A538SMI4_UNCEI</name>
<comment type="caution">
    <text evidence="2">The sequence shown here is derived from an EMBL/GenBank/DDBJ whole genome shotgun (WGS) entry which is preliminary data.</text>
</comment>
<dbReference type="InterPro" id="IPR029016">
    <property type="entry name" value="GAF-like_dom_sf"/>
</dbReference>